<name>A0ACC3SU31_LIPKO</name>
<dbReference type="Proteomes" id="UP001433508">
    <property type="component" value="Unassembled WGS sequence"/>
</dbReference>
<organism evidence="1 2">
    <name type="scientific">Lipomyces kononenkoae</name>
    <name type="common">Yeast</name>
    <dbReference type="NCBI Taxonomy" id="34357"/>
    <lineage>
        <taxon>Eukaryota</taxon>
        <taxon>Fungi</taxon>
        <taxon>Dikarya</taxon>
        <taxon>Ascomycota</taxon>
        <taxon>Saccharomycotina</taxon>
        <taxon>Lipomycetes</taxon>
        <taxon>Lipomycetales</taxon>
        <taxon>Lipomycetaceae</taxon>
        <taxon>Lipomyces</taxon>
    </lineage>
</organism>
<proteinExistence type="predicted"/>
<evidence type="ECO:0000313" key="1">
    <source>
        <dbReference type="EMBL" id="KAK9235118.1"/>
    </source>
</evidence>
<protein>
    <submittedName>
        <fullName evidence="1">Uncharacterized protein</fullName>
    </submittedName>
</protein>
<comment type="caution">
    <text evidence="1">The sequence shown here is derived from an EMBL/GenBank/DDBJ whole genome shotgun (WGS) entry which is preliminary data.</text>
</comment>
<gene>
    <name evidence="1" type="ORF">V1525DRAFT_410906</name>
</gene>
<reference evidence="2" key="1">
    <citation type="journal article" date="2024" name="Front. Bioeng. Biotechnol.">
        <title>Genome-scale model development and genomic sequencing of the oleaginous clade Lipomyces.</title>
        <authorList>
            <person name="Czajka J.J."/>
            <person name="Han Y."/>
            <person name="Kim J."/>
            <person name="Mondo S.J."/>
            <person name="Hofstad B.A."/>
            <person name="Robles A."/>
            <person name="Haridas S."/>
            <person name="Riley R."/>
            <person name="LaButti K."/>
            <person name="Pangilinan J."/>
            <person name="Andreopoulos W."/>
            <person name="Lipzen A."/>
            <person name="Yan J."/>
            <person name="Wang M."/>
            <person name="Ng V."/>
            <person name="Grigoriev I.V."/>
            <person name="Spatafora J.W."/>
            <person name="Magnuson J.K."/>
            <person name="Baker S.E."/>
            <person name="Pomraning K.R."/>
        </authorList>
    </citation>
    <scope>NUCLEOTIDE SEQUENCE [LARGE SCALE GENOMIC DNA]</scope>
    <source>
        <strain evidence="2">CBS 7786</strain>
    </source>
</reference>
<evidence type="ECO:0000313" key="2">
    <source>
        <dbReference type="Proteomes" id="UP001433508"/>
    </source>
</evidence>
<dbReference type="EMBL" id="MU971430">
    <property type="protein sequence ID" value="KAK9235118.1"/>
    <property type="molecule type" value="Genomic_DNA"/>
</dbReference>
<accession>A0ACC3SU31</accession>
<sequence>MKLIVAGATGFVGKELIRQAVSHPGVTSIVSLARRATPVPQDMAPGADLSKLKSVVCDNFEDYPESVKKELSGADACIWLIAVTPSKSWTIPWEQARKVCYDYTVKGLETIAQLPRDSCAARPLRFIYTSGAKAERDPSKKPWLLGDYSLMRGEAESIVLNYAKESKGAVEAAVAKPGLIDAPGKMSMAMNALATIGRSIIGIPKVDLSEVAATLIDQAINGIEKDTLLNDDLVRIGQKALAEQQKIQ</sequence>
<keyword evidence="2" id="KW-1185">Reference proteome</keyword>